<evidence type="ECO:0000256" key="6">
    <source>
        <dbReference type="ARBA" id="ARBA00022989"/>
    </source>
</evidence>
<feature type="transmembrane region" description="Helical" evidence="9">
    <location>
        <begin position="225"/>
        <end position="248"/>
    </location>
</feature>
<evidence type="ECO:0000313" key="11">
    <source>
        <dbReference type="EMBL" id="APT92019.1"/>
    </source>
</evidence>
<dbReference type="InterPro" id="IPR050171">
    <property type="entry name" value="MFS_Transporters"/>
</dbReference>
<feature type="domain" description="Major facilitator superfamily (MFS) profile" evidence="10">
    <location>
        <begin position="1"/>
        <end position="486"/>
    </location>
</feature>
<dbReference type="RefSeq" id="WP_075733057.1">
    <property type="nucleotide sequence ID" value="NZ_CP009249.1"/>
</dbReference>
<evidence type="ECO:0000256" key="1">
    <source>
        <dbReference type="ARBA" id="ARBA00004651"/>
    </source>
</evidence>
<evidence type="ECO:0000256" key="2">
    <source>
        <dbReference type="ARBA" id="ARBA00005982"/>
    </source>
</evidence>
<feature type="transmembrane region" description="Helical" evidence="9">
    <location>
        <begin position="177"/>
        <end position="198"/>
    </location>
</feature>
<keyword evidence="4" id="KW-1003">Cell membrane</keyword>
<comment type="similarity">
    <text evidence="2 8">Belongs to the major facilitator superfamily. Proton-dependent oligopeptide transporter (POT/PTR) (TC 2.A.17) family.</text>
</comment>
<dbReference type="AlphaFoldDB" id="A0A1L7D1L0"/>
<dbReference type="OrthoDB" id="9772725at2"/>
<dbReference type="Gene3D" id="1.20.1250.20">
    <property type="entry name" value="MFS general substrate transporter like domains"/>
    <property type="match status" value="1"/>
</dbReference>
<organism evidence="11 12">
    <name type="scientific">Corynebacterium phocae</name>
    <dbReference type="NCBI Taxonomy" id="161895"/>
    <lineage>
        <taxon>Bacteria</taxon>
        <taxon>Bacillati</taxon>
        <taxon>Actinomycetota</taxon>
        <taxon>Actinomycetes</taxon>
        <taxon>Mycobacteriales</taxon>
        <taxon>Corynebacteriaceae</taxon>
        <taxon>Corynebacterium</taxon>
    </lineage>
</organism>
<dbReference type="EMBL" id="CP009249">
    <property type="protein sequence ID" value="APT92019.1"/>
    <property type="molecule type" value="Genomic_DNA"/>
</dbReference>
<evidence type="ECO:0000256" key="5">
    <source>
        <dbReference type="ARBA" id="ARBA00022692"/>
    </source>
</evidence>
<feature type="transmembrane region" description="Helical" evidence="9">
    <location>
        <begin position="58"/>
        <end position="78"/>
    </location>
</feature>
<feature type="transmembrane region" description="Helical" evidence="9">
    <location>
        <begin position="152"/>
        <end position="171"/>
    </location>
</feature>
<evidence type="ECO:0000256" key="9">
    <source>
        <dbReference type="SAM" id="Phobius"/>
    </source>
</evidence>
<keyword evidence="3 8" id="KW-0813">Transport</keyword>
<dbReference type="GO" id="GO:0005886">
    <property type="term" value="C:plasma membrane"/>
    <property type="evidence" value="ECO:0007669"/>
    <property type="project" value="UniProtKB-SubCell"/>
</dbReference>
<dbReference type="InterPro" id="IPR005279">
    <property type="entry name" value="Dipep/tripep_permease"/>
</dbReference>
<evidence type="ECO:0000256" key="4">
    <source>
        <dbReference type="ARBA" id="ARBA00022475"/>
    </source>
</evidence>
<evidence type="ECO:0000259" key="10">
    <source>
        <dbReference type="PROSITE" id="PS50850"/>
    </source>
</evidence>
<dbReference type="PROSITE" id="PS50850">
    <property type="entry name" value="MFS"/>
    <property type="match status" value="1"/>
</dbReference>
<gene>
    <name evidence="11" type="ORF">CPHO_02900</name>
</gene>
<dbReference type="InterPro" id="IPR018456">
    <property type="entry name" value="PTR2_symporter_CS"/>
</dbReference>
<feature type="transmembrane region" description="Helical" evidence="9">
    <location>
        <begin position="254"/>
        <end position="275"/>
    </location>
</feature>
<dbReference type="InterPro" id="IPR020846">
    <property type="entry name" value="MFS_dom"/>
</dbReference>
<feature type="transmembrane region" description="Helical" evidence="9">
    <location>
        <begin position="361"/>
        <end position="379"/>
    </location>
</feature>
<evidence type="ECO:0000256" key="3">
    <source>
        <dbReference type="ARBA" id="ARBA00022448"/>
    </source>
</evidence>
<dbReference type="GO" id="GO:0006857">
    <property type="term" value="P:oligopeptide transport"/>
    <property type="evidence" value="ECO:0007669"/>
    <property type="project" value="InterPro"/>
</dbReference>
<feature type="transmembrane region" description="Helical" evidence="9">
    <location>
        <begin position="113"/>
        <end position="140"/>
    </location>
</feature>
<keyword evidence="12" id="KW-1185">Reference proteome</keyword>
<evidence type="ECO:0000313" key="12">
    <source>
        <dbReference type="Proteomes" id="UP000185491"/>
    </source>
</evidence>
<accession>A0A1L7D1L0</accession>
<dbReference type="SUPFAM" id="SSF103473">
    <property type="entry name" value="MFS general substrate transporter"/>
    <property type="match status" value="2"/>
</dbReference>
<evidence type="ECO:0000256" key="8">
    <source>
        <dbReference type="RuleBase" id="RU003755"/>
    </source>
</evidence>
<feature type="transmembrane region" description="Helical" evidence="9">
    <location>
        <begin position="335"/>
        <end position="354"/>
    </location>
</feature>
<dbReference type="InterPro" id="IPR036259">
    <property type="entry name" value="MFS_trans_sf"/>
</dbReference>
<keyword evidence="5 8" id="KW-0812">Transmembrane</keyword>
<sequence>MTIIEQRSTTRNQNFPAAIPAIAGIEMWERFSFYGMQAILAYYLYDQATGLKMETTQATALVGAYGSMLYLLTFAGGWISDRVLGAEKTLITGASMLIVGHLSMSLVPEFAGLFLGLIPIALGSALLKTAAITILGAAFPPAAGKRDSAFEIFYFGINIGGLCGPLLTGYLSQKYGYHAGFAAAAILMAIGCILYPILRRPMLKQMTPDIRETISTPANPAPPRVVALAVGGGAAVLLLAIVAVATGWLNPDTLALVLLVSTVAVAIILFATLLRSPLVTSIERTRVLTFIPLFLATTCFWVLQFQVYGVLAVYSDQRLNRLVGSFEIPAAWTQSLNPFYTLLLIVPVAAWMATRNMPARPVLMGGGLIVAGSGMLVLLPFTGGSDNSTPFLALALCILLLSLGEIFIGPVGMAASATHAPRAFATRFSALWFLTLAIGSSLAGSVSVFYSPEHEGAYITGIAVIPMLFGAALAAWGLKKGSIIEA</sequence>
<comment type="subcellular location">
    <subcellularLocation>
        <location evidence="1">Cell membrane</location>
        <topology evidence="1">Multi-pass membrane protein</topology>
    </subcellularLocation>
    <subcellularLocation>
        <location evidence="8">Membrane</location>
        <topology evidence="8">Multi-pass membrane protein</topology>
    </subcellularLocation>
</comment>
<dbReference type="Proteomes" id="UP000185491">
    <property type="component" value="Chromosome"/>
</dbReference>
<dbReference type="PANTHER" id="PTHR23517">
    <property type="entry name" value="RESISTANCE PROTEIN MDTM, PUTATIVE-RELATED-RELATED"/>
    <property type="match status" value="1"/>
</dbReference>
<keyword evidence="6 9" id="KW-1133">Transmembrane helix</keyword>
<protein>
    <submittedName>
        <fullName evidence="11">Diguanylate cyclase</fullName>
    </submittedName>
</protein>
<keyword evidence="7 9" id="KW-0472">Membrane</keyword>
<dbReference type="Pfam" id="PF00854">
    <property type="entry name" value="PTR2"/>
    <property type="match status" value="1"/>
</dbReference>
<feature type="transmembrane region" description="Helical" evidence="9">
    <location>
        <begin position="391"/>
        <end position="418"/>
    </location>
</feature>
<feature type="transmembrane region" description="Helical" evidence="9">
    <location>
        <begin position="430"/>
        <end position="450"/>
    </location>
</feature>
<dbReference type="PROSITE" id="PS01023">
    <property type="entry name" value="PTR2_2"/>
    <property type="match status" value="1"/>
</dbReference>
<evidence type="ECO:0000256" key="7">
    <source>
        <dbReference type="ARBA" id="ARBA00023136"/>
    </source>
</evidence>
<proteinExistence type="inferred from homology"/>
<dbReference type="GO" id="GO:1904680">
    <property type="term" value="F:peptide transmembrane transporter activity"/>
    <property type="evidence" value="ECO:0007669"/>
    <property type="project" value="InterPro"/>
</dbReference>
<dbReference type="KEGG" id="cpho:CPHO_02900"/>
<dbReference type="STRING" id="161895.CPHO_02900"/>
<name>A0A1L7D1L0_9CORY</name>
<feature type="transmembrane region" description="Helical" evidence="9">
    <location>
        <begin position="287"/>
        <end position="315"/>
    </location>
</feature>
<dbReference type="InterPro" id="IPR000109">
    <property type="entry name" value="POT_fam"/>
</dbReference>
<dbReference type="NCBIfam" id="TIGR00924">
    <property type="entry name" value="yjdL_sub1_fam"/>
    <property type="match status" value="1"/>
</dbReference>
<feature type="transmembrane region" description="Helical" evidence="9">
    <location>
        <begin position="456"/>
        <end position="478"/>
    </location>
</feature>
<reference evidence="11 12" key="1">
    <citation type="submission" date="2014-08" db="EMBL/GenBank/DDBJ databases">
        <title>Complete genome sequence of Corynebacterium phocae M408/89/1(T)(=DSM 44612(T)), isolated from the common seal (Phoca vitulina).</title>
        <authorList>
            <person name="Ruckert C."/>
            <person name="Albersmeier A."/>
            <person name="Winkler A."/>
            <person name="Kalinowski J."/>
        </authorList>
    </citation>
    <scope>NUCLEOTIDE SEQUENCE [LARGE SCALE GENOMIC DNA]</scope>
    <source>
        <strain evidence="11 12">M408/89/1</strain>
    </source>
</reference>
<dbReference type="CDD" id="cd17346">
    <property type="entry name" value="MFS_DtpA_like"/>
    <property type="match status" value="1"/>
</dbReference>
<dbReference type="PANTHER" id="PTHR23517:SF15">
    <property type="entry name" value="PROTON-DEPENDENT OLIGOPEPTIDE FAMILY TRANSPORT PROTEIN"/>
    <property type="match status" value="1"/>
</dbReference>